<evidence type="ECO:0000256" key="1">
    <source>
        <dbReference type="SAM" id="MobiDB-lite"/>
    </source>
</evidence>
<keyword evidence="3" id="KW-1185">Reference proteome</keyword>
<dbReference type="SUPFAM" id="SSF52540">
    <property type="entry name" value="P-loop containing nucleoside triphosphate hydrolases"/>
    <property type="match status" value="1"/>
</dbReference>
<feature type="compositionally biased region" description="Pro residues" evidence="1">
    <location>
        <begin position="628"/>
        <end position="645"/>
    </location>
</feature>
<gene>
    <name evidence="2" type="ORF">ACIBG2_45715</name>
</gene>
<dbReference type="EMBL" id="JBITGY010000016">
    <property type="protein sequence ID" value="MFI6504752.1"/>
    <property type="molecule type" value="Genomic_DNA"/>
</dbReference>
<evidence type="ECO:0008006" key="4">
    <source>
        <dbReference type="Google" id="ProtNLM"/>
    </source>
</evidence>
<reference evidence="2 3" key="1">
    <citation type="submission" date="2024-10" db="EMBL/GenBank/DDBJ databases">
        <title>The Natural Products Discovery Center: Release of the First 8490 Sequenced Strains for Exploring Actinobacteria Biosynthetic Diversity.</title>
        <authorList>
            <person name="Kalkreuter E."/>
            <person name="Kautsar S.A."/>
            <person name="Yang D."/>
            <person name="Bader C.D."/>
            <person name="Teijaro C.N."/>
            <person name="Fluegel L."/>
            <person name="Davis C.M."/>
            <person name="Simpson J.R."/>
            <person name="Lauterbach L."/>
            <person name="Steele A.D."/>
            <person name="Gui C."/>
            <person name="Meng S."/>
            <person name="Li G."/>
            <person name="Viehrig K."/>
            <person name="Ye F."/>
            <person name="Su P."/>
            <person name="Kiefer A.F."/>
            <person name="Nichols A."/>
            <person name="Cepeda A.J."/>
            <person name="Yan W."/>
            <person name="Fan B."/>
            <person name="Jiang Y."/>
            <person name="Adhikari A."/>
            <person name="Zheng C.-J."/>
            <person name="Schuster L."/>
            <person name="Cowan T.M."/>
            <person name="Smanski M.J."/>
            <person name="Chevrette M.G."/>
            <person name="De Carvalho L.P.S."/>
            <person name="Shen B."/>
        </authorList>
    </citation>
    <scope>NUCLEOTIDE SEQUENCE [LARGE SCALE GENOMIC DNA]</scope>
    <source>
        <strain evidence="2 3">NPDC050545</strain>
    </source>
</reference>
<dbReference type="RefSeq" id="WP_397090634.1">
    <property type="nucleotide sequence ID" value="NZ_JBITGY010000016.1"/>
</dbReference>
<dbReference type="Proteomes" id="UP001612741">
    <property type="component" value="Unassembled WGS sequence"/>
</dbReference>
<dbReference type="Gene3D" id="3.40.50.300">
    <property type="entry name" value="P-loop containing nucleotide triphosphate hydrolases"/>
    <property type="match status" value="1"/>
</dbReference>
<accession>A0ABW7ZA28</accession>
<comment type="caution">
    <text evidence="2">The sequence shown here is derived from an EMBL/GenBank/DDBJ whole genome shotgun (WGS) entry which is preliminary data.</text>
</comment>
<evidence type="ECO:0000313" key="3">
    <source>
        <dbReference type="Proteomes" id="UP001612741"/>
    </source>
</evidence>
<feature type="region of interest" description="Disordered" evidence="1">
    <location>
        <begin position="583"/>
        <end position="688"/>
    </location>
</feature>
<feature type="region of interest" description="Disordered" evidence="1">
    <location>
        <begin position="911"/>
        <end position="940"/>
    </location>
</feature>
<name>A0ABW7ZA28_9ACTN</name>
<sequence>MEGTQVNVGGDLSGIAVVGDNNFIRYYVSSPSDLAAEGEPPKIVLRERPDPRWRPMPATGLVGREADLGVVRRWLREPAASVQVYGVPGVGKTALLSEIAAEWQDAGEPVVYVQDASESVDDLLQRLFTIFYDNPDYQPTRERLRQFMGAVRALIVIDGFEGSAEHLSALISATPAATLLVGSTGRSMPAGGYALELRGLPEGPAAEFLTGQLAALLPGRPGTGPGPAPSAGLTEGLDAGPSEVASAELSEVASAGLSEGLDAVASADLSEVASAGLSEGLDAVASAGLSPVASADLSPVASADLTEQELAAVHELCRLTGGHPRTLLQAAVSMSRAGVLPVATAPQTVADGLVAALDTRARSIWQVLTAMPGTWFSPAVVAVLAQAGDVGAAVADLRGSALADVSAGGRLRAAGSPPGPVGALAATGYAIRLTDWVKGAGRDQVAENATAIVAVLRLTLGRGTAEAACVLARTAAPYLGRSLRWGSWRQVLALGLEAAAHAGRRDDVEYFEQEERTRKRALGLLLGVQAGAVGAGVLLNAPATAGKGVSALGTAQGAVIATVTATVIISTAVLGMRMAGAGPDAGPQEISQVGAQPSVPHSRSPVSRSRPSVPSSRPSVPQGRPFRPVSPPPATSYNPPDPQVPPDRGRPTDRRSQPPPVDAGPVRLVMSPSSPYAGDGGTARASGFAPQEDVVFSWTRTSTGEGGRLGTAPAGGRGVAELTDAIPADLPAGAYTVTATGSTSGRSADARLDLRDKPARPLGLALSESAVTAGSRTQIRATGSGFDEGEQVTFTVGGTALGTGTAGRDGRAVLDFQIPAALTPGAHTVTAAGAGGDRRADARLQVQAADIVLALSASTVTAGDRVRATGSGFDEGEQVTFTVGGTALGTGTAGRDGRAVLDFQIPAALTPGTHTVTATGRSPQRSDRKQLRLDPPPPRVAGDWGGYMRIRSLSPGYEGERYGADYLEPRSGCTFTRGGVELRITGQGPAFTGQALWVYGDGAGACDFAWTPAAFTLNGRGDRLRVCSTSPFDPGDTKCYTLRRDPS</sequence>
<feature type="compositionally biased region" description="Basic and acidic residues" evidence="1">
    <location>
        <begin position="647"/>
        <end position="656"/>
    </location>
</feature>
<feature type="compositionally biased region" description="Polar residues" evidence="1">
    <location>
        <begin position="912"/>
        <end position="923"/>
    </location>
</feature>
<evidence type="ECO:0000313" key="2">
    <source>
        <dbReference type="EMBL" id="MFI6504752.1"/>
    </source>
</evidence>
<organism evidence="2 3">
    <name type="scientific">Nonomuraea typhae</name>
    <dbReference type="NCBI Taxonomy" id="2603600"/>
    <lineage>
        <taxon>Bacteria</taxon>
        <taxon>Bacillati</taxon>
        <taxon>Actinomycetota</taxon>
        <taxon>Actinomycetes</taxon>
        <taxon>Streptosporangiales</taxon>
        <taxon>Streptosporangiaceae</taxon>
        <taxon>Nonomuraea</taxon>
    </lineage>
</organism>
<feature type="compositionally biased region" description="Low complexity" evidence="1">
    <location>
        <begin position="597"/>
        <end position="621"/>
    </location>
</feature>
<protein>
    <recommendedName>
        <fullName evidence="4">AAA+ ATPase domain-containing protein</fullName>
    </recommendedName>
</protein>
<proteinExistence type="predicted"/>
<dbReference type="InterPro" id="IPR027417">
    <property type="entry name" value="P-loop_NTPase"/>
</dbReference>
<feature type="region of interest" description="Disordered" evidence="1">
    <location>
        <begin position="218"/>
        <end position="241"/>
    </location>
</feature>